<dbReference type="PROSITE" id="PS00198">
    <property type="entry name" value="4FE4S_FER_1"/>
    <property type="match status" value="1"/>
</dbReference>
<evidence type="ECO:0000313" key="2">
    <source>
        <dbReference type="EMBL" id="KKM84014.1"/>
    </source>
</evidence>
<dbReference type="InterPro" id="IPR017896">
    <property type="entry name" value="4Fe4S_Fe-S-bd"/>
</dbReference>
<dbReference type="Pfam" id="PF00037">
    <property type="entry name" value="Fer4"/>
    <property type="match status" value="1"/>
</dbReference>
<dbReference type="SUPFAM" id="SSF54862">
    <property type="entry name" value="4Fe-4S ferredoxins"/>
    <property type="match status" value="1"/>
</dbReference>
<dbReference type="Pfam" id="PF12800">
    <property type="entry name" value="Fer4_4"/>
    <property type="match status" value="1"/>
</dbReference>
<dbReference type="PROSITE" id="PS51379">
    <property type="entry name" value="4FE4S_FER_2"/>
    <property type="match status" value="2"/>
</dbReference>
<evidence type="ECO:0000259" key="1">
    <source>
        <dbReference type="PROSITE" id="PS51379"/>
    </source>
</evidence>
<organism evidence="2">
    <name type="scientific">marine sediment metagenome</name>
    <dbReference type="NCBI Taxonomy" id="412755"/>
    <lineage>
        <taxon>unclassified sequences</taxon>
        <taxon>metagenomes</taxon>
        <taxon>ecological metagenomes</taxon>
    </lineage>
</organism>
<reference evidence="2" key="1">
    <citation type="journal article" date="2015" name="Nature">
        <title>Complex archaea that bridge the gap between prokaryotes and eukaryotes.</title>
        <authorList>
            <person name="Spang A."/>
            <person name="Saw J.H."/>
            <person name="Jorgensen S.L."/>
            <person name="Zaremba-Niedzwiedzka K."/>
            <person name="Martijn J."/>
            <person name="Lind A.E."/>
            <person name="van Eijk R."/>
            <person name="Schleper C."/>
            <person name="Guy L."/>
            <person name="Ettema T.J."/>
        </authorList>
    </citation>
    <scope>NUCLEOTIDE SEQUENCE</scope>
</reference>
<feature type="domain" description="4Fe-4S ferredoxin-type" evidence="1">
    <location>
        <begin position="131"/>
        <end position="159"/>
    </location>
</feature>
<gene>
    <name evidence="2" type="ORF">LCGC14_1303500</name>
</gene>
<dbReference type="AlphaFoldDB" id="A0A0F9KPB3"/>
<dbReference type="EMBL" id="LAZR01007628">
    <property type="protein sequence ID" value="KKM84014.1"/>
    <property type="molecule type" value="Genomic_DNA"/>
</dbReference>
<proteinExistence type="predicted"/>
<accession>A0A0F9KPB3</accession>
<dbReference type="Gene3D" id="3.30.70.20">
    <property type="match status" value="1"/>
</dbReference>
<dbReference type="InterPro" id="IPR017900">
    <property type="entry name" value="4Fe4S_Fe_S_CS"/>
</dbReference>
<sequence>MNCEHYPINLGCLFLGEAVLGINPQLGRLVTEEEALAHLKKCEESRLIHMIGRNKLDAQWLGVKPGEKLLSICNCDPCCCLWRIIPIITPKISRKIKKMTGVDVKLTDRCNGCGICTKGCCFLDAIHLINKKAFITKECRGCGRCVNICPNKAIELIINDARYVEKSIKKISEVIDIT</sequence>
<name>A0A0F9KPB3_9ZZZZ</name>
<protein>
    <recommendedName>
        <fullName evidence="1">4Fe-4S ferredoxin-type domain-containing protein</fullName>
    </recommendedName>
</protein>
<comment type="caution">
    <text evidence="2">The sequence shown here is derived from an EMBL/GenBank/DDBJ whole genome shotgun (WGS) entry which is preliminary data.</text>
</comment>
<feature type="domain" description="4Fe-4S ferredoxin-type" evidence="1">
    <location>
        <begin position="100"/>
        <end position="130"/>
    </location>
</feature>